<dbReference type="SMART" id="SM00914">
    <property type="entry name" value="IDEAL"/>
    <property type="match status" value="1"/>
</dbReference>
<dbReference type="Pfam" id="PF08858">
    <property type="entry name" value="IDEAL"/>
    <property type="match status" value="1"/>
</dbReference>
<name>A0A4S3PT60_9BACI</name>
<organism evidence="2 3">
    <name type="scientific">Bacillus timonensis</name>
    <dbReference type="NCBI Taxonomy" id="1033734"/>
    <lineage>
        <taxon>Bacteria</taxon>
        <taxon>Bacillati</taxon>
        <taxon>Bacillota</taxon>
        <taxon>Bacilli</taxon>
        <taxon>Bacillales</taxon>
        <taxon>Bacillaceae</taxon>
        <taxon>Bacillus</taxon>
    </lineage>
</organism>
<evidence type="ECO:0000313" key="3">
    <source>
        <dbReference type="Proteomes" id="UP000306477"/>
    </source>
</evidence>
<dbReference type="Proteomes" id="UP000306477">
    <property type="component" value="Unassembled WGS sequence"/>
</dbReference>
<dbReference type="AlphaFoldDB" id="A0A4S3PT60"/>
<dbReference type="OrthoDB" id="2989967at2"/>
<evidence type="ECO:0000259" key="1">
    <source>
        <dbReference type="SMART" id="SM00914"/>
    </source>
</evidence>
<dbReference type="RefSeq" id="WP_136379583.1">
    <property type="nucleotide sequence ID" value="NZ_SLUB01000015.1"/>
</dbReference>
<dbReference type="EMBL" id="SLUB01000015">
    <property type="protein sequence ID" value="THE12634.1"/>
    <property type="molecule type" value="Genomic_DNA"/>
</dbReference>
<keyword evidence="3" id="KW-1185">Reference proteome</keyword>
<comment type="caution">
    <text evidence="2">The sequence shown here is derived from an EMBL/GenBank/DDBJ whole genome shotgun (WGS) entry which is preliminary data.</text>
</comment>
<accession>A0A4S3PT60</accession>
<gene>
    <name evidence="2" type="ORF">E1I69_10595</name>
</gene>
<protein>
    <submittedName>
        <fullName evidence="2">IDEAL domain-containing protein</fullName>
    </submittedName>
</protein>
<dbReference type="InterPro" id="IPR014957">
    <property type="entry name" value="IDEAL_dom"/>
</dbReference>
<evidence type="ECO:0000313" key="2">
    <source>
        <dbReference type="EMBL" id="THE12634.1"/>
    </source>
</evidence>
<feature type="domain" description="IDEAL" evidence="1">
    <location>
        <begin position="34"/>
        <end position="70"/>
    </location>
</feature>
<dbReference type="InterPro" id="IPR027393">
    <property type="entry name" value="Virus_scaffolding_prot_C"/>
</dbReference>
<sequence>MKNRKTYSEFKRSRDTKNLKTPRQSVLDIYIQMIIDESLFKRKKELLETKVNEAIDTKNEGLFMEASTEYRKLYSKTL</sequence>
<dbReference type="Gene3D" id="4.10.810.10">
    <property type="entry name" value="Virus Scaffolding Protein, Chain A"/>
    <property type="match status" value="1"/>
</dbReference>
<reference evidence="2 3" key="1">
    <citation type="journal article" date="2019" name="Indoor Air">
        <title>Impacts of indoor surface finishes on bacterial viability.</title>
        <authorList>
            <person name="Hu J."/>
            <person name="Maamar S.B."/>
            <person name="Glawe A.J."/>
            <person name="Gottel N."/>
            <person name="Gilbert J.A."/>
            <person name="Hartmann E.M."/>
        </authorList>
    </citation>
    <scope>NUCLEOTIDE SEQUENCE [LARGE SCALE GENOMIC DNA]</scope>
    <source>
        <strain evidence="2 3">AF060A6</strain>
    </source>
</reference>
<proteinExistence type="predicted"/>